<protein>
    <submittedName>
        <fullName evidence="1">Uncharacterized protein</fullName>
    </submittedName>
</protein>
<name>A0A1M6BC28_9FLAO</name>
<dbReference type="RefSeq" id="WP_073313983.1">
    <property type="nucleotide sequence ID" value="NZ_FQYP01000001.1"/>
</dbReference>
<dbReference type="AlphaFoldDB" id="A0A1M6BC28"/>
<evidence type="ECO:0000313" key="1">
    <source>
        <dbReference type="EMBL" id="SHI46236.1"/>
    </source>
</evidence>
<dbReference type="OrthoDB" id="1163336at2"/>
<dbReference type="Proteomes" id="UP000184432">
    <property type="component" value="Unassembled WGS sequence"/>
</dbReference>
<reference evidence="2" key="1">
    <citation type="submission" date="2016-11" db="EMBL/GenBank/DDBJ databases">
        <authorList>
            <person name="Varghese N."/>
            <person name="Submissions S."/>
        </authorList>
    </citation>
    <scope>NUCLEOTIDE SEQUENCE [LARGE SCALE GENOMIC DNA]</scope>
    <source>
        <strain evidence="2">DSM 22623</strain>
    </source>
</reference>
<sequence>MQKITLEQQFNARHLDVKYKDIWDRGIHLFTINDRNRDFYYSIFYVDLLFAEVIYNKLNGEIMTIKSFSDKSKMLFYLREDFS</sequence>
<gene>
    <name evidence="1" type="ORF">SAMN04488508_101736</name>
</gene>
<dbReference type="EMBL" id="FQYP01000001">
    <property type="protein sequence ID" value="SHI46236.1"/>
    <property type="molecule type" value="Genomic_DNA"/>
</dbReference>
<accession>A0A1M6BC28</accession>
<organism evidence="1 2">
    <name type="scientific">Aquimarina spongiae</name>
    <dbReference type="NCBI Taxonomy" id="570521"/>
    <lineage>
        <taxon>Bacteria</taxon>
        <taxon>Pseudomonadati</taxon>
        <taxon>Bacteroidota</taxon>
        <taxon>Flavobacteriia</taxon>
        <taxon>Flavobacteriales</taxon>
        <taxon>Flavobacteriaceae</taxon>
        <taxon>Aquimarina</taxon>
    </lineage>
</organism>
<proteinExistence type="predicted"/>
<evidence type="ECO:0000313" key="2">
    <source>
        <dbReference type="Proteomes" id="UP000184432"/>
    </source>
</evidence>
<keyword evidence="2" id="KW-1185">Reference proteome</keyword>